<feature type="region of interest" description="Disordered" evidence="1">
    <location>
        <begin position="1"/>
        <end position="61"/>
    </location>
</feature>
<dbReference type="EMBL" id="QLNP01000099">
    <property type="protein sequence ID" value="RAM35666.1"/>
    <property type="molecule type" value="Genomic_DNA"/>
</dbReference>
<comment type="caution">
    <text evidence="2">The sequence shown here is derived from an EMBL/GenBank/DDBJ whole genome shotgun (WGS) entry which is preliminary data.</text>
</comment>
<evidence type="ECO:0000313" key="2">
    <source>
        <dbReference type="EMBL" id="RAM35666.1"/>
    </source>
</evidence>
<feature type="compositionally biased region" description="Polar residues" evidence="1">
    <location>
        <begin position="21"/>
        <end position="37"/>
    </location>
</feature>
<accession>A0A328HAP2</accession>
<dbReference type="AlphaFoldDB" id="A0A328HAP2"/>
<dbReference type="Proteomes" id="UP000249166">
    <property type="component" value="Unassembled WGS sequence"/>
</dbReference>
<protein>
    <submittedName>
        <fullName evidence="2">Uncharacterized protein</fullName>
    </submittedName>
</protein>
<reference evidence="2 3" key="1">
    <citation type="submission" date="2018-04" db="EMBL/GenBank/DDBJ databases">
        <title>Bacteria isolated from cave deposits of Manipur.</title>
        <authorList>
            <person name="Sahoo D."/>
            <person name="Sarangthem I."/>
            <person name="Nandeibam J."/>
        </authorList>
    </citation>
    <scope>NUCLEOTIDE SEQUENCE [LARGE SCALE GENOMIC DNA]</scope>
    <source>
        <strain evidence="3">mrc11</strain>
    </source>
</reference>
<sequence>MLLGDDKAADLASQKLDVDRQNQPNGTGADPSPSTSLIDVCPSSGARERSDGHEGPEPANA</sequence>
<organism evidence="2 3">
    <name type="scientific">Arthrobacter globiformis</name>
    <dbReference type="NCBI Taxonomy" id="1665"/>
    <lineage>
        <taxon>Bacteria</taxon>
        <taxon>Bacillati</taxon>
        <taxon>Actinomycetota</taxon>
        <taxon>Actinomycetes</taxon>
        <taxon>Micrococcales</taxon>
        <taxon>Micrococcaceae</taxon>
        <taxon>Arthrobacter</taxon>
    </lineage>
</organism>
<gene>
    <name evidence="2" type="ORF">DBZ45_18715</name>
</gene>
<name>A0A328HAP2_ARTGO</name>
<evidence type="ECO:0000313" key="3">
    <source>
        <dbReference type="Proteomes" id="UP000249166"/>
    </source>
</evidence>
<feature type="compositionally biased region" description="Basic and acidic residues" evidence="1">
    <location>
        <begin position="46"/>
        <end position="61"/>
    </location>
</feature>
<evidence type="ECO:0000256" key="1">
    <source>
        <dbReference type="SAM" id="MobiDB-lite"/>
    </source>
</evidence>
<proteinExistence type="predicted"/>